<dbReference type="EC" id="6.3.2.3" evidence="13"/>
<evidence type="ECO:0000313" key="16">
    <source>
        <dbReference type="EMBL" id="RST98544.1"/>
    </source>
</evidence>
<dbReference type="Pfam" id="PF04262">
    <property type="entry name" value="Glu_cys_ligase"/>
    <property type="match status" value="1"/>
</dbReference>
<dbReference type="Pfam" id="PF01071">
    <property type="entry name" value="GARS_A"/>
    <property type="match status" value="1"/>
</dbReference>
<keyword evidence="6" id="KW-0479">Metal-binding</keyword>
<comment type="caution">
    <text evidence="16">The sequence shown here is derived from an EMBL/GenBank/DDBJ whole genome shotgun (WGS) entry which is preliminary data.</text>
</comment>
<evidence type="ECO:0000256" key="3">
    <source>
        <dbReference type="ARBA" id="ARBA00005006"/>
    </source>
</evidence>
<evidence type="ECO:0000259" key="15">
    <source>
        <dbReference type="PROSITE" id="PS50975"/>
    </source>
</evidence>
<keyword evidence="7 13" id="KW-0547">Nucleotide-binding</keyword>
<evidence type="ECO:0000256" key="8">
    <source>
        <dbReference type="ARBA" id="ARBA00022840"/>
    </source>
</evidence>
<evidence type="ECO:0000256" key="10">
    <source>
        <dbReference type="ARBA" id="ARBA00023211"/>
    </source>
</evidence>
<comment type="catalytic activity">
    <reaction evidence="12 13">
        <text>L-cysteine + L-glutamate + ATP = gamma-L-glutamyl-L-cysteine + ADP + phosphate + H(+)</text>
        <dbReference type="Rhea" id="RHEA:13285"/>
        <dbReference type="ChEBI" id="CHEBI:15378"/>
        <dbReference type="ChEBI" id="CHEBI:29985"/>
        <dbReference type="ChEBI" id="CHEBI:30616"/>
        <dbReference type="ChEBI" id="CHEBI:35235"/>
        <dbReference type="ChEBI" id="CHEBI:43474"/>
        <dbReference type="ChEBI" id="CHEBI:58173"/>
        <dbReference type="ChEBI" id="CHEBI:456216"/>
        <dbReference type="EC" id="6.3.2.2"/>
    </reaction>
</comment>
<evidence type="ECO:0000256" key="14">
    <source>
        <dbReference type="SAM" id="MobiDB-lite"/>
    </source>
</evidence>
<dbReference type="RefSeq" id="WP_125984078.1">
    <property type="nucleotide sequence ID" value="NZ_NGJS01000009.1"/>
</dbReference>
<feature type="region of interest" description="Glutamate--cysteine ligase" evidence="13">
    <location>
        <begin position="1"/>
        <end position="337"/>
    </location>
</feature>
<reference evidence="16 17" key="1">
    <citation type="submission" date="2017-05" db="EMBL/GenBank/DDBJ databases">
        <title>Vagococcus spp. assemblies.</title>
        <authorList>
            <person name="Gulvik C.A."/>
        </authorList>
    </citation>
    <scope>NUCLEOTIDE SEQUENCE [LARGE SCALE GENOMIC DNA]</scope>
    <source>
        <strain evidence="16 17">SS1995</strain>
    </source>
</reference>
<dbReference type="EMBL" id="NGJS01000009">
    <property type="protein sequence ID" value="RST98544.1"/>
    <property type="molecule type" value="Genomic_DNA"/>
</dbReference>
<keyword evidence="5 13" id="KW-0317">Glutathione biosynthesis</keyword>
<comment type="pathway">
    <text evidence="13">Sulfur metabolism; glutathione biosynthesis; glutathione from L-cysteine and L-glutamate: step 2/2.</text>
</comment>
<dbReference type="GO" id="GO:0005829">
    <property type="term" value="C:cytosol"/>
    <property type="evidence" value="ECO:0007669"/>
    <property type="project" value="TreeGrafter"/>
</dbReference>
<dbReference type="Gene3D" id="3.30.470.20">
    <property type="entry name" value="ATP-grasp fold, B domain"/>
    <property type="match status" value="2"/>
</dbReference>
<dbReference type="PROSITE" id="PS50975">
    <property type="entry name" value="ATP_GRASP"/>
    <property type="match status" value="1"/>
</dbReference>
<dbReference type="PANTHER" id="PTHR38761:SF1">
    <property type="entry name" value="GLUTAMATE--CYSTEINE LIGASE"/>
    <property type="match status" value="1"/>
</dbReference>
<comment type="cofactor">
    <cofactor evidence="2">
        <name>Mg(2+)</name>
        <dbReference type="ChEBI" id="CHEBI:18420"/>
    </cofactor>
</comment>
<organism evidence="16 17">
    <name type="scientific">Vagococcus vulneris</name>
    <dbReference type="NCBI Taxonomy" id="1977869"/>
    <lineage>
        <taxon>Bacteria</taxon>
        <taxon>Bacillati</taxon>
        <taxon>Bacillota</taxon>
        <taxon>Bacilli</taxon>
        <taxon>Lactobacillales</taxon>
        <taxon>Enterococcaceae</taxon>
        <taxon>Vagococcus</taxon>
    </lineage>
</organism>
<evidence type="ECO:0000313" key="17">
    <source>
        <dbReference type="Proteomes" id="UP000287857"/>
    </source>
</evidence>
<keyword evidence="11 13" id="KW-0511">Multifunctional enzyme</keyword>
<dbReference type="Proteomes" id="UP000287857">
    <property type="component" value="Unassembled WGS sequence"/>
</dbReference>
<dbReference type="InterPro" id="IPR006334">
    <property type="entry name" value="Glut_cys_ligase"/>
</dbReference>
<keyword evidence="4 13" id="KW-0436">Ligase</keyword>
<evidence type="ECO:0000256" key="2">
    <source>
        <dbReference type="ARBA" id="ARBA00001946"/>
    </source>
</evidence>
<dbReference type="InterPro" id="IPR007370">
    <property type="entry name" value="Glu_cys_ligase"/>
</dbReference>
<dbReference type="Pfam" id="PF18419">
    <property type="entry name" value="ATP-grasp_6"/>
    <property type="match status" value="1"/>
</dbReference>
<sequence>MRDLQEQLIQEKIRPLFKKMRIGLEKESQRVTPDGSLAKTDHPKSLGSRDYHPYIQTDFSETQMELITPVFESSEEVIQFLGALHDVGIRSMVESERLWPLSMPPALPQQDRDIIIAKLASQGDVNYRRYLAKVYGKRKQMVSGIHYNFELPKELIHCLYNQQTEHETFEKFSTQIYLKIARQYLRYRWLLTYLIGASPYAEDMYFIEDAPKQPVRSIRNSQYGYTNRPEIHVSYQSLESYVADIEKLVDHGELIEAKEFYSPVRLRGSEPLGKMLETGIRYIELRNIDLDPWAEYGITTWTMDFIHLFVMLMLWLPEDSVSDEMVDLGTEYNDMVSLEHPLEQTRFLDEGEWLLSQMADMAEKLQMPNESIDMIAAAAEQLAKPELTLAGRMVAYLDECHLSQHDFATTLAEDFYQEATRRPYQLAGYRHMELSTQIMIFDVLQKGIKLEVLDEQDQFLKLSFKGHVEYVKNGNMTSKDSYVVPLMMENKVVTKKILNQAGYRVPQGQNFSSFEKAAEAYEQFIDKAVVVKPKSTNFGLGISIFKEGMSQERYYQALELAFAEDSDVLVEEFIEGTEYRFFVVDGQTLAVLLRVPANVVGDGRQTIRELVELKNQDPLRGENHRSPLEKIMLGDLEELALKEQGLTFDSVPRMAEVIYLRDNSNVSTGGDSIDVTNQVDDSYKRMAEAAVTTLGAIVSGIDVIIPDITKPLDNVKDYGIIEANFNPMMHMHIYPYAGESRRLTQSILKLLFPELP</sequence>
<evidence type="ECO:0000256" key="6">
    <source>
        <dbReference type="ARBA" id="ARBA00022723"/>
    </source>
</evidence>
<comment type="function">
    <text evidence="13">Synthesizes glutathione from L-glutamate and L-cysteine via gamma-L-glutamyl-L-cysteine.</text>
</comment>
<dbReference type="UniPathway" id="UPA00142">
    <property type="reaction ID" value="UER00209"/>
</dbReference>
<evidence type="ECO:0000256" key="1">
    <source>
        <dbReference type="ARBA" id="ARBA00001936"/>
    </source>
</evidence>
<dbReference type="HAMAP" id="MF_00782">
    <property type="entry name" value="Glut_biosynth"/>
    <property type="match status" value="1"/>
</dbReference>
<feature type="compositionally biased region" description="Basic and acidic residues" evidence="14">
    <location>
        <begin position="39"/>
        <end position="51"/>
    </location>
</feature>
<dbReference type="AlphaFoldDB" id="A0A429ZXF5"/>
<evidence type="ECO:0000256" key="9">
    <source>
        <dbReference type="ARBA" id="ARBA00022842"/>
    </source>
</evidence>
<evidence type="ECO:0000256" key="5">
    <source>
        <dbReference type="ARBA" id="ARBA00022684"/>
    </source>
</evidence>
<evidence type="ECO:0000256" key="4">
    <source>
        <dbReference type="ARBA" id="ARBA00022598"/>
    </source>
</evidence>
<dbReference type="NCBIfam" id="TIGR01435">
    <property type="entry name" value="glu_cys_lig_rel"/>
    <property type="match status" value="1"/>
</dbReference>
<comment type="pathway">
    <text evidence="3 13">Sulfur metabolism; glutathione biosynthesis; glutathione from L-cysteine and L-glutamate: step 1/2.</text>
</comment>
<evidence type="ECO:0000256" key="13">
    <source>
        <dbReference type="HAMAP-Rule" id="MF_00782"/>
    </source>
</evidence>
<comment type="similarity">
    <text evidence="13">In the N-terminal section; belongs to the glutamate--cysteine ligase type 1 family. Type 2 subfamily.</text>
</comment>
<dbReference type="NCBIfam" id="NF002688">
    <property type="entry name" value="PRK02471.1"/>
    <property type="match status" value="1"/>
</dbReference>
<dbReference type="InterPro" id="IPR011761">
    <property type="entry name" value="ATP-grasp"/>
</dbReference>
<keyword evidence="9" id="KW-0460">Magnesium</keyword>
<dbReference type="EC" id="6.3.2.2" evidence="13"/>
<protein>
    <recommendedName>
        <fullName evidence="13">Glutathione biosynthesis bifunctional protein GshAB</fullName>
    </recommendedName>
    <alternativeName>
        <fullName evidence="13">Gamma-GCS-GS</fullName>
        <shortName evidence="13">GCS-GS</shortName>
    </alternativeName>
    <domain>
        <recommendedName>
            <fullName evidence="13">Glutamate--cysteine ligase</fullName>
            <ecNumber evidence="13">6.3.2.2</ecNumber>
        </recommendedName>
        <alternativeName>
            <fullName evidence="13">Gamma-ECS</fullName>
            <shortName evidence="13">GCS</shortName>
        </alternativeName>
        <alternativeName>
            <fullName evidence="13">Gamma-glutamylcysteine synthetase</fullName>
        </alternativeName>
    </domain>
    <domain>
        <recommendedName>
            <fullName evidence="13">Glutathione synthetase</fullName>
            <ecNumber evidence="13">6.3.2.3</ecNumber>
        </recommendedName>
        <alternativeName>
            <fullName evidence="13">GSH synthetase</fullName>
            <shortName evidence="13">GS</shortName>
            <shortName evidence="13">GSH-S</shortName>
            <shortName evidence="13">GSHase</shortName>
        </alternativeName>
        <alternativeName>
            <fullName evidence="13">Glutathione synthase</fullName>
        </alternativeName>
    </domain>
</protein>
<comment type="cofactor">
    <cofactor evidence="1">
        <name>Mn(2+)</name>
        <dbReference type="ChEBI" id="CHEBI:29035"/>
    </cofactor>
</comment>
<evidence type="ECO:0000256" key="12">
    <source>
        <dbReference type="ARBA" id="ARBA00048819"/>
    </source>
</evidence>
<dbReference type="OrthoDB" id="9803907at2"/>
<keyword evidence="17" id="KW-1185">Reference proteome</keyword>
<feature type="region of interest" description="Disordered" evidence="14">
    <location>
        <begin position="28"/>
        <end position="51"/>
    </location>
</feature>
<dbReference type="SUPFAM" id="SSF55931">
    <property type="entry name" value="Glutamine synthetase/guanido kinase"/>
    <property type="match status" value="1"/>
</dbReference>
<comment type="subunit">
    <text evidence="13">Monomer.</text>
</comment>
<dbReference type="PANTHER" id="PTHR38761">
    <property type="entry name" value="GLUTAMATE--CYSTEINE LIGASE"/>
    <property type="match status" value="1"/>
</dbReference>
<dbReference type="InterPro" id="IPR040657">
    <property type="entry name" value="GshAB_ATP-grasp"/>
</dbReference>
<feature type="domain" description="ATP-grasp" evidence="15">
    <location>
        <begin position="495"/>
        <end position="752"/>
    </location>
</feature>
<dbReference type="GO" id="GO:0004363">
    <property type="term" value="F:glutathione synthase activity"/>
    <property type="evidence" value="ECO:0007669"/>
    <property type="project" value="UniProtKB-UniRule"/>
</dbReference>
<evidence type="ECO:0000256" key="7">
    <source>
        <dbReference type="ARBA" id="ARBA00022741"/>
    </source>
</evidence>
<comment type="catalytic activity">
    <reaction evidence="13">
        <text>gamma-L-glutamyl-L-cysteine + glycine + ATP = glutathione + ADP + phosphate + H(+)</text>
        <dbReference type="Rhea" id="RHEA:13557"/>
        <dbReference type="ChEBI" id="CHEBI:15378"/>
        <dbReference type="ChEBI" id="CHEBI:30616"/>
        <dbReference type="ChEBI" id="CHEBI:43474"/>
        <dbReference type="ChEBI" id="CHEBI:57305"/>
        <dbReference type="ChEBI" id="CHEBI:57925"/>
        <dbReference type="ChEBI" id="CHEBI:58173"/>
        <dbReference type="ChEBI" id="CHEBI:456216"/>
        <dbReference type="EC" id="6.3.2.3"/>
    </reaction>
</comment>
<dbReference type="InterPro" id="IPR020561">
    <property type="entry name" value="PRibGlycinamid_synth_ATP-grasp"/>
</dbReference>
<accession>A0A429ZXF5</accession>
<dbReference type="SUPFAM" id="SSF56059">
    <property type="entry name" value="Glutathione synthetase ATP-binding domain-like"/>
    <property type="match status" value="1"/>
</dbReference>
<dbReference type="GO" id="GO:0005524">
    <property type="term" value="F:ATP binding"/>
    <property type="evidence" value="ECO:0007669"/>
    <property type="project" value="UniProtKB-UniRule"/>
</dbReference>
<dbReference type="InterPro" id="IPR014746">
    <property type="entry name" value="Gln_synth/guanido_kin_cat_dom"/>
</dbReference>
<keyword evidence="8 13" id="KW-0067">ATP-binding</keyword>
<proteinExistence type="inferred from homology"/>
<dbReference type="InterPro" id="IPR006335">
    <property type="entry name" value="Glut_biosynth"/>
</dbReference>
<dbReference type="GO" id="GO:0004357">
    <property type="term" value="F:glutamate-cysteine ligase activity"/>
    <property type="evidence" value="ECO:0007669"/>
    <property type="project" value="UniProtKB-UniRule"/>
</dbReference>
<evidence type="ECO:0000256" key="11">
    <source>
        <dbReference type="ARBA" id="ARBA00023268"/>
    </source>
</evidence>
<dbReference type="GO" id="GO:0046872">
    <property type="term" value="F:metal ion binding"/>
    <property type="evidence" value="ECO:0007669"/>
    <property type="project" value="UniProtKB-KW"/>
</dbReference>
<gene>
    <name evidence="13" type="primary">gshAB</name>
    <name evidence="13" type="synonym">gshF</name>
    <name evidence="16" type="ORF">CBF37_07145</name>
</gene>
<dbReference type="Gene3D" id="3.30.590.20">
    <property type="match status" value="1"/>
</dbReference>
<keyword evidence="10" id="KW-0464">Manganese</keyword>
<name>A0A429ZXF5_9ENTE</name>